<dbReference type="EMBL" id="CAJNNW010032042">
    <property type="protein sequence ID" value="CAE8710823.1"/>
    <property type="molecule type" value="Genomic_DNA"/>
</dbReference>
<comment type="caution">
    <text evidence="1">The sequence shown here is derived from an EMBL/GenBank/DDBJ whole genome shotgun (WGS) entry which is preliminary data.</text>
</comment>
<protein>
    <submittedName>
        <fullName evidence="1">Uncharacterized protein</fullName>
    </submittedName>
</protein>
<evidence type="ECO:0000313" key="2">
    <source>
        <dbReference type="Proteomes" id="UP000626109"/>
    </source>
</evidence>
<name>A0A813KR25_POLGL</name>
<evidence type="ECO:0000313" key="1">
    <source>
        <dbReference type="EMBL" id="CAE8710823.1"/>
    </source>
</evidence>
<organism evidence="1 2">
    <name type="scientific">Polarella glacialis</name>
    <name type="common">Dinoflagellate</name>
    <dbReference type="NCBI Taxonomy" id="89957"/>
    <lineage>
        <taxon>Eukaryota</taxon>
        <taxon>Sar</taxon>
        <taxon>Alveolata</taxon>
        <taxon>Dinophyceae</taxon>
        <taxon>Suessiales</taxon>
        <taxon>Suessiaceae</taxon>
        <taxon>Polarella</taxon>
    </lineage>
</organism>
<reference evidence="1" key="1">
    <citation type="submission" date="2021-02" db="EMBL/GenBank/DDBJ databases">
        <authorList>
            <person name="Dougan E. K."/>
            <person name="Rhodes N."/>
            <person name="Thang M."/>
            <person name="Chan C."/>
        </authorList>
    </citation>
    <scope>NUCLEOTIDE SEQUENCE</scope>
</reference>
<sequence>ALIRLPVELPRTFNDPGFEHPALESASSEPRRTTTLVAILDMLRQLQTQRR</sequence>
<dbReference type="AlphaFoldDB" id="A0A813KR25"/>
<gene>
    <name evidence="1" type="ORF">PGLA2088_LOCUS36153</name>
</gene>
<feature type="non-terminal residue" evidence="1">
    <location>
        <position position="51"/>
    </location>
</feature>
<dbReference type="Proteomes" id="UP000626109">
    <property type="component" value="Unassembled WGS sequence"/>
</dbReference>
<accession>A0A813KR25</accession>
<proteinExistence type="predicted"/>